<evidence type="ECO:0000313" key="4">
    <source>
        <dbReference type="Proteomes" id="UP000697330"/>
    </source>
</evidence>
<accession>A0A921GFB3</accession>
<gene>
    <name evidence="3" type="ORF">K8U72_04525</name>
</gene>
<evidence type="ECO:0000259" key="2">
    <source>
        <dbReference type="Pfam" id="PF02608"/>
    </source>
</evidence>
<dbReference type="EMBL" id="DYWQ01000067">
    <property type="protein sequence ID" value="HJF45033.1"/>
    <property type="molecule type" value="Genomic_DNA"/>
</dbReference>
<reference evidence="3" key="1">
    <citation type="journal article" date="2021" name="PeerJ">
        <title>Extensive microbial diversity within the chicken gut microbiome revealed by metagenomics and culture.</title>
        <authorList>
            <person name="Gilroy R."/>
            <person name="Ravi A."/>
            <person name="Getino M."/>
            <person name="Pursley I."/>
            <person name="Horton D.L."/>
            <person name="Alikhan N.F."/>
            <person name="Baker D."/>
            <person name="Gharbi K."/>
            <person name="Hall N."/>
            <person name="Watson M."/>
            <person name="Adriaenssens E.M."/>
            <person name="Foster-Nyarko E."/>
            <person name="Jarju S."/>
            <person name="Secka A."/>
            <person name="Antonio M."/>
            <person name="Oren A."/>
            <person name="Chaudhuri R.R."/>
            <person name="La Ragione R."/>
            <person name="Hildebrand F."/>
            <person name="Pallen M.J."/>
        </authorList>
    </citation>
    <scope>NUCLEOTIDE SEQUENCE</scope>
    <source>
        <strain evidence="3">CHK124-7917</strain>
    </source>
</reference>
<dbReference type="AlphaFoldDB" id="A0A921GFB3"/>
<dbReference type="Pfam" id="PF02608">
    <property type="entry name" value="Bmp"/>
    <property type="match status" value="1"/>
</dbReference>
<reference evidence="3" key="2">
    <citation type="submission" date="2021-09" db="EMBL/GenBank/DDBJ databases">
        <authorList>
            <person name="Gilroy R."/>
        </authorList>
    </citation>
    <scope>NUCLEOTIDE SEQUENCE</scope>
    <source>
        <strain evidence="3">CHK124-7917</strain>
    </source>
</reference>
<feature type="domain" description="ABC transporter substrate-binding protein PnrA-like" evidence="2">
    <location>
        <begin position="307"/>
        <end position="455"/>
    </location>
</feature>
<dbReference type="SUPFAM" id="SSF110849">
    <property type="entry name" value="ParB/Sulfiredoxin"/>
    <property type="match status" value="1"/>
</dbReference>
<sequence length="653" mass="73076">MLEDYAKARKLGLKQVERDVSDGHYPYPPALDDILKNQGYQGEVPIGLAEVDLSLIAGTKTRGRQNMFSSSFYPIAEPESEFAMKWSDLIDSQRAEGLRDPIVVYEYLQRFYVQEGNKRVSVSRYLGMPTILANITRVTPMPSDEKGLRVYHEFTRFYRVCPIYGITSSEEGFYARLAALLGRDLETPWPEDVVRDLRALFDSFSASFRAHGGDGLDLQVGDALEHYITIFGFEHVRGLSPKDVDAQVEKIWGEFVVTQGTGARAYLEDPSAERTAPLPKLKNLAKKAVLAKPFRVAFVYDRNPLSSGWISLHERGRLKLEEALGSTVATSAYTDRSSDAAFDQAVDDAVAQGVDLVVTCAAAQMRQTLRAAAEHPGPAYLNCSVSLSHSAVRGFYGRMYEAKFLLGALAASLAGHHKVGYVAESPVFSTVAEINAFAIGAQMVDPYSTVYLKWFSAKDYDWRRELREEGVHIISGRDYANPLAPKESWGLYRVEDDGAETHLAEPIWMWGRYYEMLVRSIRNDTWKKEGEKIQGQSLNYWWGMSAGVLDVRLSENLPRGQRMLVDVLRQSVLSGRVHPFTGELRAQGGDIVQGPEAGRLTSEQIVRMRWLNENVVGRLPEQRELDRDGLVEVEVAGVIPVDPSTVLLKDTSR</sequence>
<dbReference type="GO" id="GO:0005886">
    <property type="term" value="C:plasma membrane"/>
    <property type="evidence" value="ECO:0007669"/>
    <property type="project" value="InterPro"/>
</dbReference>
<dbReference type="InterPro" id="IPR052910">
    <property type="entry name" value="ABC-Purine-Binding"/>
</dbReference>
<dbReference type="PANTHER" id="PTHR43208">
    <property type="entry name" value="ABC TRANSPORTER SUBSTRATE-BINDING PROTEIN"/>
    <property type="match status" value="1"/>
</dbReference>
<evidence type="ECO:0000256" key="1">
    <source>
        <dbReference type="ARBA" id="ARBA00022729"/>
    </source>
</evidence>
<dbReference type="InterPro" id="IPR003760">
    <property type="entry name" value="PnrA-like"/>
</dbReference>
<name>A0A921GFB3_9ACTN</name>
<keyword evidence="1" id="KW-0732">Signal</keyword>
<dbReference type="RefSeq" id="WP_274958916.1">
    <property type="nucleotide sequence ID" value="NZ_DYWQ01000067.1"/>
</dbReference>
<dbReference type="PANTHER" id="PTHR43208:SF1">
    <property type="entry name" value="ABC TRANSPORTER SUBSTRATE-BINDING PROTEIN"/>
    <property type="match status" value="1"/>
</dbReference>
<dbReference type="Proteomes" id="UP000697330">
    <property type="component" value="Unassembled WGS sequence"/>
</dbReference>
<evidence type="ECO:0000313" key="3">
    <source>
        <dbReference type="EMBL" id="HJF45033.1"/>
    </source>
</evidence>
<comment type="caution">
    <text evidence="3">The sequence shown here is derived from an EMBL/GenBank/DDBJ whole genome shotgun (WGS) entry which is preliminary data.</text>
</comment>
<dbReference type="InterPro" id="IPR036086">
    <property type="entry name" value="ParB/Sulfiredoxin_sf"/>
</dbReference>
<dbReference type="Gene3D" id="3.40.50.2300">
    <property type="match status" value="2"/>
</dbReference>
<organism evidence="3 4">
    <name type="scientific">Thermophilibacter provencensis</name>
    <dbReference type="NCBI Taxonomy" id="1852386"/>
    <lineage>
        <taxon>Bacteria</taxon>
        <taxon>Bacillati</taxon>
        <taxon>Actinomycetota</taxon>
        <taxon>Coriobacteriia</taxon>
        <taxon>Coriobacteriales</taxon>
        <taxon>Atopobiaceae</taxon>
        <taxon>Thermophilibacter</taxon>
    </lineage>
</organism>
<protein>
    <submittedName>
        <fullName evidence="3">BMP family ABC transporter substrate-binding protein</fullName>
    </submittedName>
</protein>
<proteinExistence type="predicted"/>